<feature type="domain" description="DUF7029" evidence="3">
    <location>
        <begin position="104"/>
        <end position="206"/>
    </location>
</feature>
<dbReference type="Gene3D" id="3.10.350.10">
    <property type="entry name" value="LysM domain"/>
    <property type="match status" value="1"/>
</dbReference>
<evidence type="ECO:0000313" key="6">
    <source>
        <dbReference type="Proteomes" id="UP000800035"/>
    </source>
</evidence>
<keyword evidence="6" id="KW-1185">Reference proteome</keyword>
<feature type="compositionally biased region" description="Low complexity" evidence="1">
    <location>
        <begin position="683"/>
        <end position="726"/>
    </location>
</feature>
<feature type="compositionally biased region" description="Polar residues" evidence="1">
    <location>
        <begin position="534"/>
        <end position="564"/>
    </location>
</feature>
<accession>A0A6A5U2L3</accession>
<feature type="compositionally biased region" description="Low complexity" evidence="1">
    <location>
        <begin position="595"/>
        <end position="657"/>
    </location>
</feature>
<dbReference type="Pfam" id="PF22974">
    <property type="entry name" value="DUF7029"/>
    <property type="match status" value="1"/>
</dbReference>
<dbReference type="Proteomes" id="UP000800035">
    <property type="component" value="Unassembled WGS sequence"/>
</dbReference>
<organism evidence="5 6">
    <name type="scientific">Byssothecium circinans</name>
    <dbReference type="NCBI Taxonomy" id="147558"/>
    <lineage>
        <taxon>Eukaryota</taxon>
        <taxon>Fungi</taxon>
        <taxon>Dikarya</taxon>
        <taxon>Ascomycota</taxon>
        <taxon>Pezizomycotina</taxon>
        <taxon>Dothideomycetes</taxon>
        <taxon>Pleosporomycetidae</taxon>
        <taxon>Pleosporales</taxon>
        <taxon>Massarineae</taxon>
        <taxon>Massarinaceae</taxon>
        <taxon>Byssothecium</taxon>
    </lineage>
</organism>
<protein>
    <recommendedName>
        <fullName evidence="7">LysM domain-containing protein</fullName>
    </recommendedName>
</protein>
<feature type="chain" id="PRO_5025438346" description="LysM domain-containing protein" evidence="2">
    <location>
        <begin position="24"/>
        <end position="792"/>
    </location>
</feature>
<keyword evidence="2" id="KW-0732">Signal</keyword>
<dbReference type="InterPro" id="IPR055647">
    <property type="entry name" value="DUF7223"/>
</dbReference>
<dbReference type="AlphaFoldDB" id="A0A6A5U2L3"/>
<feature type="region of interest" description="Disordered" evidence="1">
    <location>
        <begin position="516"/>
        <end position="726"/>
    </location>
</feature>
<reference evidence="5" key="1">
    <citation type="journal article" date="2020" name="Stud. Mycol.">
        <title>101 Dothideomycetes genomes: a test case for predicting lifestyles and emergence of pathogens.</title>
        <authorList>
            <person name="Haridas S."/>
            <person name="Albert R."/>
            <person name="Binder M."/>
            <person name="Bloem J."/>
            <person name="Labutti K."/>
            <person name="Salamov A."/>
            <person name="Andreopoulos B."/>
            <person name="Baker S."/>
            <person name="Barry K."/>
            <person name="Bills G."/>
            <person name="Bluhm B."/>
            <person name="Cannon C."/>
            <person name="Castanera R."/>
            <person name="Culley D."/>
            <person name="Daum C."/>
            <person name="Ezra D."/>
            <person name="Gonzalez J."/>
            <person name="Henrissat B."/>
            <person name="Kuo A."/>
            <person name="Liang C."/>
            <person name="Lipzen A."/>
            <person name="Lutzoni F."/>
            <person name="Magnuson J."/>
            <person name="Mondo S."/>
            <person name="Nolan M."/>
            <person name="Ohm R."/>
            <person name="Pangilinan J."/>
            <person name="Park H.-J."/>
            <person name="Ramirez L."/>
            <person name="Alfaro M."/>
            <person name="Sun H."/>
            <person name="Tritt A."/>
            <person name="Yoshinaga Y."/>
            <person name="Zwiers L.-H."/>
            <person name="Turgeon B."/>
            <person name="Goodwin S."/>
            <person name="Spatafora J."/>
            <person name="Crous P."/>
            <person name="Grigoriev I."/>
        </authorList>
    </citation>
    <scope>NUCLEOTIDE SEQUENCE</scope>
    <source>
        <strain evidence="5">CBS 675.92</strain>
    </source>
</reference>
<sequence>MFLNTKALVTGALLSFFSAQSDALAIRQVNPADLLPHRSFDTRDTSNDIRLMPIKDPGELTGKFVKRVATGENAFDPSSRAELFWGAYAGDHIVTANFTLGSPTDDELLLPIENFAQRLKSISCGPDVKGMSMTFSDKAGFDAAQKKWKWVDEKDINHFIIITEMDQCYKGDDRSPYLVKSVAFDEATLTAKVDGAEQPWKDVVKKASLKISNEYVNPDTVNVTHPHLIRRDSSKLSLAMSKSVTLFDWKKDSKETAGLGIKANVHVQTGGAIMTDLDLEWGKAFGFIPSPIPEGIKADLKPSGLWGSILLGLELDGKLGKEINFAGAEIEIPVAGFKIAKIISIGPMAGVGVHFGSSAIEGHAQVSVGSKAKIPDSAVAHFESKDKSKNKLDGWKPTFEKLEPRFTAEIKAGLKAWAELSFKVKAEALDFGFEAGIVAEVPYFEANVALKSDTKAGVCNSKKAVGIEVNCETGISVDLEMDVGKLDNDPVFEKNLFQTSWPLFKTCIGFGKDISTTSLPPVPTGPGKDKSETGSKPASNTAKPTSGTEKPASNTAKPTSGTAKPTSGTDKPSSGSSKPTSGSDKPTSGSAKPTATSSGSQQTSSGSAKPTSAASSGSIKPSSVSASGSGSVKPSSAATSGATSGSAKPSSASASGSVQPSTLATSKVAPSSGAPSANPTSTKPAGPSSASGKPTGPSSASGKPSGSATGSSAAPSATDGGDGGFTYTTLPSVPKFEGAVPNCTKWYQVKAGETCTASGLSTPDLCKLNKGLDAQCNNFMSGIAYCVKAAAA</sequence>
<dbReference type="InterPro" id="IPR036779">
    <property type="entry name" value="LysM_dom_sf"/>
</dbReference>
<evidence type="ECO:0000313" key="5">
    <source>
        <dbReference type="EMBL" id="KAF1958082.1"/>
    </source>
</evidence>
<dbReference type="OrthoDB" id="160645at2759"/>
<evidence type="ECO:0008006" key="7">
    <source>
        <dbReference type="Google" id="ProtNLM"/>
    </source>
</evidence>
<dbReference type="EMBL" id="ML976988">
    <property type="protein sequence ID" value="KAF1958082.1"/>
    <property type="molecule type" value="Genomic_DNA"/>
</dbReference>
<feature type="compositionally biased region" description="Polar residues" evidence="1">
    <location>
        <begin position="658"/>
        <end position="682"/>
    </location>
</feature>
<dbReference type="CDD" id="cd00118">
    <property type="entry name" value="LysM"/>
    <property type="match status" value="1"/>
</dbReference>
<evidence type="ECO:0000259" key="4">
    <source>
        <dbReference type="Pfam" id="PF23865"/>
    </source>
</evidence>
<evidence type="ECO:0000256" key="1">
    <source>
        <dbReference type="SAM" id="MobiDB-lite"/>
    </source>
</evidence>
<evidence type="ECO:0000259" key="3">
    <source>
        <dbReference type="Pfam" id="PF22974"/>
    </source>
</evidence>
<name>A0A6A5U2L3_9PLEO</name>
<dbReference type="InterPro" id="IPR018392">
    <property type="entry name" value="LysM"/>
</dbReference>
<feature type="domain" description="DUF7223" evidence="4">
    <location>
        <begin position="265"/>
        <end position="508"/>
    </location>
</feature>
<dbReference type="Pfam" id="PF23865">
    <property type="entry name" value="DUF7223"/>
    <property type="match status" value="1"/>
</dbReference>
<feature type="signal peptide" evidence="2">
    <location>
        <begin position="1"/>
        <end position="23"/>
    </location>
</feature>
<evidence type="ECO:0000256" key="2">
    <source>
        <dbReference type="SAM" id="SignalP"/>
    </source>
</evidence>
<proteinExistence type="predicted"/>
<dbReference type="InterPro" id="IPR054293">
    <property type="entry name" value="DUF7029"/>
</dbReference>
<feature type="compositionally biased region" description="Low complexity" evidence="1">
    <location>
        <begin position="565"/>
        <end position="588"/>
    </location>
</feature>
<gene>
    <name evidence="5" type="ORF">CC80DRAFT_534543</name>
</gene>